<evidence type="ECO:0000256" key="1">
    <source>
        <dbReference type="SAM" id="MobiDB-lite"/>
    </source>
</evidence>
<protein>
    <submittedName>
        <fullName evidence="3">Uncharacterized protein</fullName>
    </submittedName>
</protein>
<name>A0A5C5YQY3_9BACT</name>
<feature type="compositionally biased region" description="Polar residues" evidence="1">
    <location>
        <begin position="626"/>
        <end position="641"/>
    </location>
</feature>
<feature type="compositionally biased region" description="Basic and acidic residues" evidence="1">
    <location>
        <begin position="1038"/>
        <end position="1052"/>
    </location>
</feature>
<organism evidence="3 4">
    <name type="scientific">Posidoniimonas polymericola</name>
    <dbReference type="NCBI Taxonomy" id="2528002"/>
    <lineage>
        <taxon>Bacteria</taxon>
        <taxon>Pseudomonadati</taxon>
        <taxon>Planctomycetota</taxon>
        <taxon>Planctomycetia</taxon>
        <taxon>Pirellulales</taxon>
        <taxon>Lacipirellulaceae</taxon>
        <taxon>Posidoniimonas</taxon>
    </lineage>
</organism>
<feature type="compositionally biased region" description="Basic and acidic residues" evidence="1">
    <location>
        <begin position="664"/>
        <end position="674"/>
    </location>
</feature>
<dbReference type="EMBL" id="SJPO01000004">
    <property type="protein sequence ID" value="TWT77273.1"/>
    <property type="molecule type" value="Genomic_DNA"/>
</dbReference>
<feature type="region of interest" description="Disordered" evidence="1">
    <location>
        <begin position="616"/>
        <end position="718"/>
    </location>
</feature>
<proteinExistence type="predicted"/>
<keyword evidence="2" id="KW-1133">Transmembrane helix</keyword>
<keyword evidence="4" id="KW-1185">Reference proteome</keyword>
<evidence type="ECO:0000313" key="3">
    <source>
        <dbReference type="EMBL" id="TWT77273.1"/>
    </source>
</evidence>
<feature type="transmembrane region" description="Helical" evidence="2">
    <location>
        <begin position="156"/>
        <end position="178"/>
    </location>
</feature>
<accession>A0A5C5YQY3</accession>
<evidence type="ECO:0000256" key="2">
    <source>
        <dbReference type="SAM" id="Phobius"/>
    </source>
</evidence>
<feature type="transmembrane region" description="Helical" evidence="2">
    <location>
        <begin position="60"/>
        <end position="80"/>
    </location>
</feature>
<dbReference type="OrthoDB" id="220056at2"/>
<feature type="region of interest" description="Disordered" evidence="1">
    <location>
        <begin position="1007"/>
        <end position="1063"/>
    </location>
</feature>
<evidence type="ECO:0000313" key="4">
    <source>
        <dbReference type="Proteomes" id="UP000318478"/>
    </source>
</evidence>
<dbReference type="Proteomes" id="UP000318478">
    <property type="component" value="Unassembled WGS sequence"/>
</dbReference>
<gene>
    <name evidence="3" type="ORF">Pla123a_19300</name>
</gene>
<reference evidence="3 4" key="1">
    <citation type="submission" date="2019-02" db="EMBL/GenBank/DDBJ databases">
        <title>Deep-cultivation of Planctomycetes and their phenomic and genomic characterization uncovers novel biology.</title>
        <authorList>
            <person name="Wiegand S."/>
            <person name="Jogler M."/>
            <person name="Boedeker C."/>
            <person name="Pinto D."/>
            <person name="Vollmers J."/>
            <person name="Rivas-Marin E."/>
            <person name="Kohn T."/>
            <person name="Peeters S.H."/>
            <person name="Heuer A."/>
            <person name="Rast P."/>
            <person name="Oberbeckmann S."/>
            <person name="Bunk B."/>
            <person name="Jeske O."/>
            <person name="Meyerdierks A."/>
            <person name="Storesund J.E."/>
            <person name="Kallscheuer N."/>
            <person name="Luecker S."/>
            <person name="Lage O.M."/>
            <person name="Pohl T."/>
            <person name="Merkel B.J."/>
            <person name="Hornburger P."/>
            <person name="Mueller R.-W."/>
            <person name="Bruemmer F."/>
            <person name="Labrenz M."/>
            <person name="Spormann A.M."/>
            <person name="Op Den Camp H."/>
            <person name="Overmann J."/>
            <person name="Amann R."/>
            <person name="Jetten M.S.M."/>
            <person name="Mascher T."/>
            <person name="Medema M.H."/>
            <person name="Devos D.P."/>
            <person name="Kaster A.-K."/>
            <person name="Ovreas L."/>
            <person name="Rohde M."/>
            <person name="Galperin M.Y."/>
            <person name="Jogler C."/>
        </authorList>
    </citation>
    <scope>NUCLEOTIDE SEQUENCE [LARGE SCALE GENOMIC DNA]</scope>
    <source>
        <strain evidence="3 4">Pla123a</strain>
    </source>
</reference>
<keyword evidence="2" id="KW-0812">Transmembrane</keyword>
<dbReference type="AlphaFoldDB" id="A0A5C5YQY3"/>
<feature type="compositionally biased region" description="Gly residues" evidence="1">
    <location>
        <begin position="1012"/>
        <end position="1028"/>
    </location>
</feature>
<comment type="caution">
    <text evidence="3">The sequence shown here is derived from an EMBL/GenBank/DDBJ whole genome shotgun (WGS) entry which is preliminary data.</text>
</comment>
<sequence length="1084" mass="118455">MNTDDNKLFVPESLQQQLGDYRRRVWLLKITEALAVALFSIGCAYAAVFVLDRLLDTPRAVRAVVFVAALAGCATLPWFLHRWVWRRRTPAQLSRLLARRLPRMGDQLLGVIELAENRSEQARSRTLVRAAIEQAAADATRSDFAAATPPSRRAMWAGLAGVFLLIAAGLVAVFPAAAQNAWARFLQPWGSTARYTFAAVEPLPSELVVAHGEPFNLRVNLAPTTEWRPESAEARIGRQRPVQAPQADDAYELLMPAQIGEDEMRIQVGDASHSVRVKPTVRPELTGLAARVRLPAYLGREEPVEKEIRGGAVSVVKGSTLGVTATASRPLESATVDAEPQAPRDASFDVPDALIEESQQRELAWVDELGLSGADPLRVSITALNDEPPSLIVENLPNQEVVLESDIINFTARVRDDYGVRRVGFEWSSLPFSRRPPEKGERYLAAGNSYAEALNAQGAFSARSLGITPQPLAVRVFAEDYFPERGRVYSAPHVLYVLTPDEHAIWITEQLSKWRRQALEVRDRELQLYEENRAIRGLAADDLDQADTRQRIEKQAAAERANGRRLRRLTAAGGELIREAARNAEIGVGHIDRWESMMKLLDEISANRMPSVADLLSESSDAPKVAQSQQPSAPNAGQNRDASGGKPGQSDPNSKPKPAVPTIADRESSFRGPDEPGGEGNPTKKKSSKAKLTFPVTTIAGSAKPKAGGDNPAGQKMEQAVTEQRDLLDEFSKIADELNEILANLEGSTLVKRLKAAARAQYQLAGDLGQSIPGSFGLIKQRIDKEVKEVLSGATARGDENVQAVSYIMDDMHAYFERRRMTRFKLVLDEMRELDILQGLRRVSGDIEKKQGLAIAQSEFWSDTLDRWADDLVDPACSGQCPGGASPESLPPSIVLEAMRILEAEIGLREETRVAEQSKPAVEELEHNREAVRLSESQRGLELRVGELSDRILELEEAERHFAKELRLLQNVSIVMDDAVDILSRPETGSEAIAAETEAIELLLRSKKLNPRGGGGGGSSPGGGGGGDTDTPALELAGEGKNDKEVREHHDVSQVTGESGQALPAEFRAGLDEYFSRLDSPGGA</sequence>
<feature type="transmembrane region" description="Helical" evidence="2">
    <location>
        <begin position="26"/>
        <end position="48"/>
    </location>
</feature>
<dbReference type="RefSeq" id="WP_146586274.1">
    <property type="nucleotide sequence ID" value="NZ_SJPO01000004.1"/>
</dbReference>
<keyword evidence="2" id="KW-0472">Membrane</keyword>